<evidence type="ECO:0000313" key="8">
    <source>
        <dbReference type="Proteomes" id="UP000095023"/>
    </source>
</evidence>
<dbReference type="InterPro" id="IPR002685">
    <property type="entry name" value="Glyco_trans_15"/>
</dbReference>
<dbReference type="EMBL" id="KV453842">
    <property type="protein sequence ID" value="ODV91426.1"/>
    <property type="molecule type" value="Genomic_DNA"/>
</dbReference>
<organism evidence="7 8">
    <name type="scientific">Tortispora caseinolytica NRRL Y-17796</name>
    <dbReference type="NCBI Taxonomy" id="767744"/>
    <lineage>
        <taxon>Eukaryota</taxon>
        <taxon>Fungi</taxon>
        <taxon>Dikarya</taxon>
        <taxon>Ascomycota</taxon>
        <taxon>Saccharomycotina</taxon>
        <taxon>Trigonopsidomycetes</taxon>
        <taxon>Trigonopsidales</taxon>
        <taxon>Trigonopsidaceae</taxon>
        <taxon>Tortispora</taxon>
    </lineage>
</organism>
<evidence type="ECO:0000256" key="2">
    <source>
        <dbReference type="ARBA" id="ARBA00007677"/>
    </source>
</evidence>
<keyword evidence="8" id="KW-1185">Reference proteome</keyword>
<dbReference type="Pfam" id="PF01793">
    <property type="entry name" value="Glyco_transf_15"/>
    <property type="match status" value="1"/>
</dbReference>
<dbReference type="GO" id="GO:0005797">
    <property type="term" value="C:Golgi medial cisterna"/>
    <property type="evidence" value="ECO:0007669"/>
    <property type="project" value="EnsemblFungi"/>
</dbReference>
<protein>
    <submittedName>
        <fullName evidence="7">Glycosyltransferase family 15 protein</fullName>
    </submittedName>
</protein>
<name>A0A1E4TI53_9ASCO</name>
<keyword evidence="5" id="KW-0812">Transmembrane</keyword>
<dbReference type="FunFam" id="3.90.550.10:FF:000051">
    <property type="entry name" value="Alpha-1,2-mannosyltransferase (Ktr4)"/>
    <property type="match status" value="1"/>
</dbReference>
<dbReference type="AlphaFoldDB" id="A0A1E4TI53"/>
<comment type="subcellular location">
    <subcellularLocation>
        <location evidence="1">Membrane</location>
        <topology evidence="1">Single-pass type II membrane protein</topology>
    </subcellularLocation>
</comment>
<evidence type="ECO:0000256" key="5">
    <source>
        <dbReference type="ARBA" id="ARBA00022968"/>
    </source>
</evidence>
<keyword evidence="4 7" id="KW-0808">Transferase</keyword>
<dbReference type="Gene3D" id="3.90.550.10">
    <property type="entry name" value="Spore Coat Polysaccharide Biosynthesis Protein SpsA, Chain A"/>
    <property type="match status" value="1"/>
</dbReference>
<keyword evidence="5" id="KW-0735">Signal-anchor</keyword>
<dbReference type="GO" id="GO:0016020">
    <property type="term" value="C:membrane"/>
    <property type="evidence" value="ECO:0007669"/>
    <property type="project" value="UniProtKB-SubCell"/>
</dbReference>
<proteinExistence type="inferred from homology"/>
<dbReference type="GO" id="GO:0006491">
    <property type="term" value="P:N-glycan processing"/>
    <property type="evidence" value="ECO:0007669"/>
    <property type="project" value="EnsemblFungi"/>
</dbReference>
<gene>
    <name evidence="7" type="ORF">CANCADRAFT_20644</name>
</gene>
<evidence type="ECO:0000313" key="7">
    <source>
        <dbReference type="EMBL" id="ODV91426.1"/>
    </source>
</evidence>
<evidence type="ECO:0000256" key="6">
    <source>
        <dbReference type="PIRSR" id="PIRSR018153-1"/>
    </source>
</evidence>
<evidence type="ECO:0000256" key="4">
    <source>
        <dbReference type="ARBA" id="ARBA00022679"/>
    </source>
</evidence>
<dbReference type="PANTHER" id="PTHR31121">
    <property type="entry name" value="ALPHA-1,2 MANNOSYLTRANSFERASE KTR1"/>
    <property type="match status" value="1"/>
</dbReference>
<dbReference type="PIRSF" id="PIRSF018153">
    <property type="entry name" value="Glyco_trans_15"/>
    <property type="match status" value="1"/>
</dbReference>
<dbReference type="GO" id="GO:0000032">
    <property type="term" value="P:cell wall mannoprotein biosynthetic process"/>
    <property type="evidence" value="ECO:0007669"/>
    <property type="project" value="EnsemblFungi"/>
</dbReference>
<dbReference type="OrthoDB" id="439943at2759"/>
<accession>A0A1E4TI53</accession>
<keyword evidence="3" id="KW-0328">Glycosyltransferase</keyword>
<reference evidence="8" key="1">
    <citation type="submission" date="2016-02" db="EMBL/GenBank/DDBJ databases">
        <title>Comparative genomics of biotechnologically important yeasts.</title>
        <authorList>
            <consortium name="DOE Joint Genome Institute"/>
            <person name="Riley R."/>
            <person name="Haridas S."/>
            <person name="Wolfe K.H."/>
            <person name="Lopes M.R."/>
            <person name="Hittinger C.T."/>
            <person name="Goker M."/>
            <person name="Salamov A."/>
            <person name="Wisecaver J."/>
            <person name="Long T.M."/>
            <person name="Aerts A.L."/>
            <person name="Barry K."/>
            <person name="Choi C."/>
            <person name="Clum A."/>
            <person name="Coughlan A.Y."/>
            <person name="Deshpande S."/>
            <person name="Douglass A.P."/>
            <person name="Hanson S.J."/>
            <person name="Klenk H.-P."/>
            <person name="Labutti K."/>
            <person name="Lapidus A."/>
            <person name="Lindquist E."/>
            <person name="Lipzen A."/>
            <person name="Meier-Kolthoff J.P."/>
            <person name="Ohm R.A."/>
            <person name="Otillar R.P."/>
            <person name="Pangilinan J."/>
            <person name="Peng Y."/>
            <person name="Rokas A."/>
            <person name="Rosa C.A."/>
            <person name="Scheuner C."/>
            <person name="Sibirny A.A."/>
            <person name="Slot J.C."/>
            <person name="Stielow J.B."/>
            <person name="Sun H."/>
            <person name="Kurtzman C.P."/>
            <person name="Blackwell M."/>
            <person name="Jeffries T.W."/>
            <person name="Grigoriev I.V."/>
        </authorList>
    </citation>
    <scope>NUCLEOTIDE SEQUENCE [LARGE SCALE GENOMIC DNA]</scope>
    <source>
        <strain evidence="8">NRRL Y-17796</strain>
    </source>
</reference>
<dbReference type="InterPro" id="IPR029044">
    <property type="entry name" value="Nucleotide-diphossugar_trans"/>
</dbReference>
<dbReference type="Proteomes" id="UP000095023">
    <property type="component" value="Unassembled WGS sequence"/>
</dbReference>
<dbReference type="GO" id="GO:0006493">
    <property type="term" value="P:protein O-linked glycosylation"/>
    <property type="evidence" value="ECO:0007669"/>
    <property type="project" value="EnsemblFungi"/>
</dbReference>
<dbReference type="PANTHER" id="PTHR31121:SF6">
    <property type="entry name" value="ALPHA-1,2 MANNOSYLTRANSFERASE KTR1"/>
    <property type="match status" value="1"/>
</dbReference>
<evidence type="ECO:0000256" key="3">
    <source>
        <dbReference type="ARBA" id="ARBA00022676"/>
    </source>
</evidence>
<dbReference type="GO" id="GO:0000026">
    <property type="term" value="F:alpha-1,2-mannosyltransferase activity"/>
    <property type="evidence" value="ECO:0007669"/>
    <property type="project" value="EnsemblFungi"/>
</dbReference>
<feature type="active site" description="Nucleophile" evidence="6">
    <location>
        <position position="210"/>
    </location>
</feature>
<feature type="non-terminal residue" evidence="7">
    <location>
        <position position="1"/>
    </location>
</feature>
<evidence type="ECO:0000256" key="1">
    <source>
        <dbReference type="ARBA" id="ARBA00004606"/>
    </source>
</evidence>
<sequence>KRNATFVSLVRDSDISGILQSIEQVEKRFNSIYHYDWVFLNDGDFSEEFREKVQKACSGNVYFGKVPREHWGYPDFIDQDKAAAVREQMKNDNIIYGDSESYRHMCRFESGFFYRQELMLNYKYYWRVEPDIKLYCNIPYDTFAFMEDNDKQYGFTISLHEYETTIKTLWKTTKEFIQENPDTVNKNGLMQWVTEDGSRYNMCHFWSNFEIADMDFWRSDTYSAYFDYLDKSGGFFYERWGDAPVHSIAVALFMDKNKVHHFDDIGYWHIPFNNCPLVNTLRNERQCDCAPADSLLLSGWSCTKEFYKIVGYSVP</sequence>
<feature type="non-terminal residue" evidence="7">
    <location>
        <position position="315"/>
    </location>
</feature>
<comment type="similarity">
    <text evidence="2">Belongs to the glycosyltransferase 15 family.</text>
</comment>
<dbReference type="SUPFAM" id="SSF53448">
    <property type="entry name" value="Nucleotide-diphospho-sugar transferases"/>
    <property type="match status" value="1"/>
</dbReference>